<comment type="catalytic activity">
    <reaction evidence="1 10">
        <text>Transfers a segment of a (1-&gt;4)-alpha-D-glucan to a new position in an acceptor, which may be glucose or a (1-&gt;4)-alpha-D-glucan.</text>
        <dbReference type="EC" id="2.4.1.25"/>
    </reaction>
</comment>
<keyword evidence="7 10" id="KW-0119">Carbohydrate metabolism</keyword>
<dbReference type="RefSeq" id="WP_154433602.1">
    <property type="nucleotide sequence ID" value="NZ_VUNC01000001.1"/>
</dbReference>
<evidence type="ECO:0000256" key="6">
    <source>
        <dbReference type="ARBA" id="ARBA00022679"/>
    </source>
</evidence>
<proteinExistence type="inferred from homology"/>
<evidence type="ECO:0000256" key="4">
    <source>
        <dbReference type="ARBA" id="ARBA00020295"/>
    </source>
</evidence>
<organism evidence="11 12">
    <name type="scientific">Olsenella porci</name>
    <dbReference type="NCBI Taxonomy" id="2652279"/>
    <lineage>
        <taxon>Bacteria</taxon>
        <taxon>Bacillati</taxon>
        <taxon>Actinomycetota</taxon>
        <taxon>Coriobacteriia</taxon>
        <taxon>Coriobacteriales</taxon>
        <taxon>Atopobiaceae</taxon>
        <taxon>Olsenella</taxon>
    </lineage>
</organism>
<dbReference type="GO" id="GO:0004134">
    <property type="term" value="F:4-alpha-glucanotransferase activity"/>
    <property type="evidence" value="ECO:0007669"/>
    <property type="project" value="UniProtKB-EC"/>
</dbReference>
<dbReference type="InterPro" id="IPR003385">
    <property type="entry name" value="Glyco_hydro_77"/>
</dbReference>
<dbReference type="NCBIfam" id="TIGR00217">
    <property type="entry name" value="malQ"/>
    <property type="match status" value="1"/>
</dbReference>
<comment type="similarity">
    <text evidence="2 10">Belongs to the disproportionating enzyme family.</text>
</comment>
<evidence type="ECO:0000256" key="3">
    <source>
        <dbReference type="ARBA" id="ARBA00012560"/>
    </source>
</evidence>
<protein>
    <recommendedName>
        <fullName evidence="4 10">4-alpha-glucanotransferase</fullName>
        <ecNumber evidence="3 10">2.4.1.25</ecNumber>
    </recommendedName>
    <alternativeName>
        <fullName evidence="8 10">Amylomaltase</fullName>
    </alternativeName>
    <alternativeName>
        <fullName evidence="9 10">Disproportionating enzyme</fullName>
    </alternativeName>
</protein>
<evidence type="ECO:0000256" key="5">
    <source>
        <dbReference type="ARBA" id="ARBA00022676"/>
    </source>
</evidence>
<name>A0A6N7XPL3_9ACTN</name>
<dbReference type="PANTHER" id="PTHR32438:SF5">
    <property type="entry name" value="4-ALPHA-GLUCANOTRANSFERASE DPE1, CHLOROPLASTIC_AMYLOPLASTIC"/>
    <property type="match status" value="1"/>
</dbReference>
<evidence type="ECO:0000256" key="7">
    <source>
        <dbReference type="ARBA" id="ARBA00023277"/>
    </source>
</evidence>
<accession>A0A6N7XPL3</accession>
<evidence type="ECO:0000313" key="12">
    <source>
        <dbReference type="Proteomes" id="UP000469325"/>
    </source>
</evidence>
<keyword evidence="6 10" id="KW-0808">Transferase</keyword>
<dbReference type="Proteomes" id="UP000469325">
    <property type="component" value="Unassembled WGS sequence"/>
</dbReference>
<evidence type="ECO:0000313" key="11">
    <source>
        <dbReference type="EMBL" id="MST71859.1"/>
    </source>
</evidence>
<dbReference type="PANTHER" id="PTHR32438">
    <property type="entry name" value="4-ALPHA-GLUCANOTRANSFERASE DPE1, CHLOROPLASTIC/AMYLOPLASTIC"/>
    <property type="match status" value="1"/>
</dbReference>
<dbReference type="NCBIfam" id="NF011080">
    <property type="entry name" value="PRK14508.1-3"/>
    <property type="match status" value="1"/>
</dbReference>
<comment type="caution">
    <text evidence="11">The sequence shown here is derived from an EMBL/GenBank/DDBJ whole genome shotgun (WGS) entry which is preliminary data.</text>
</comment>
<dbReference type="EC" id="2.4.1.25" evidence="3 10"/>
<dbReference type="Gene3D" id="3.20.20.80">
    <property type="entry name" value="Glycosidases"/>
    <property type="match status" value="1"/>
</dbReference>
<dbReference type="InterPro" id="IPR017853">
    <property type="entry name" value="GH"/>
</dbReference>
<evidence type="ECO:0000256" key="8">
    <source>
        <dbReference type="ARBA" id="ARBA00031423"/>
    </source>
</evidence>
<evidence type="ECO:0000256" key="2">
    <source>
        <dbReference type="ARBA" id="ARBA00005684"/>
    </source>
</evidence>
<keyword evidence="12" id="KW-1185">Reference proteome</keyword>
<keyword evidence="5 10" id="KW-0328">Glycosyltransferase</keyword>
<reference evidence="11 12" key="1">
    <citation type="submission" date="2019-08" db="EMBL/GenBank/DDBJ databases">
        <title>In-depth cultivation of the pig gut microbiome towards novel bacterial diversity and tailored functional studies.</title>
        <authorList>
            <person name="Wylensek D."/>
            <person name="Hitch T.C.A."/>
            <person name="Clavel T."/>
        </authorList>
    </citation>
    <scope>NUCLEOTIDE SEQUENCE [LARGE SCALE GENOMIC DNA]</scope>
    <source>
        <strain evidence="11 12">CA-Schmier-601-WT-1</strain>
    </source>
</reference>
<sequence length="502" mass="57315">MPRTSGVLMPVSALPGAYGIGSFGAKAYQFVDFLTRCHQGYWQILPLTTTSYGDSPYQSFSAFAGNPNFIDFDELLQEGYLEPSDLDGVPFGCDPGRIDYGQIFVSRRKVLECAVDRFFSKPPKDLGEFLDENDWWLAPYCEFMTVKEEFGLRAYYEWPEECRRRGEATAAICARSPERMRYHQMTQYLFYHQWHALKEYANKHGVRVIGDIPIYVSRDSVEMWESPQLFKTDEAGNPLSVAGTPPDQFSSTGQYWGNPIYDWESMARNHYAWWVARMRASLALYDVVRIDHFRGFEAYWEVPFGSPSSKYGDWTKGPGIAFFRELEDQLGRLPIIAEDLGFLTPEVIQMREDTGFPGMKILQFAFDGDSDSYYLPHHYEPNTIAYVGTHDNETARGWYEDTATPRQREQADTYLHRAEGEPVSAALNRAIAASVSDTCIYTMQDLLDLGNEARMNTPATVGGNWSWRMREGAITRSLEERLSSLTQTYFRMPGASGPDLPQ</sequence>
<evidence type="ECO:0000256" key="1">
    <source>
        <dbReference type="ARBA" id="ARBA00000439"/>
    </source>
</evidence>
<dbReference type="Pfam" id="PF02446">
    <property type="entry name" value="Glyco_hydro_77"/>
    <property type="match status" value="1"/>
</dbReference>
<dbReference type="SUPFAM" id="SSF51445">
    <property type="entry name" value="(Trans)glycosidases"/>
    <property type="match status" value="1"/>
</dbReference>
<evidence type="ECO:0000256" key="10">
    <source>
        <dbReference type="RuleBase" id="RU361207"/>
    </source>
</evidence>
<gene>
    <name evidence="11" type="primary">malQ</name>
    <name evidence="11" type="ORF">FYJ68_01875</name>
</gene>
<evidence type="ECO:0000256" key="9">
    <source>
        <dbReference type="ARBA" id="ARBA00031501"/>
    </source>
</evidence>
<dbReference type="EMBL" id="VUNC01000001">
    <property type="protein sequence ID" value="MST71859.1"/>
    <property type="molecule type" value="Genomic_DNA"/>
</dbReference>
<dbReference type="GO" id="GO:0005975">
    <property type="term" value="P:carbohydrate metabolic process"/>
    <property type="evidence" value="ECO:0007669"/>
    <property type="project" value="InterPro"/>
</dbReference>
<dbReference type="AlphaFoldDB" id="A0A6N7XPL3"/>